<dbReference type="Proteomes" id="UP000187367">
    <property type="component" value="Unassembled WGS sequence"/>
</dbReference>
<dbReference type="AlphaFoldDB" id="A0A1R1QL83"/>
<dbReference type="Pfam" id="PF00805">
    <property type="entry name" value="Pentapeptide"/>
    <property type="match status" value="2"/>
</dbReference>
<dbReference type="OrthoDB" id="154708at2"/>
<dbReference type="InterPro" id="IPR051082">
    <property type="entry name" value="Pentapeptide-BTB/POZ_domain"/>
</dbReference>
<evidence type="ECO:0000313" key="2">
    <source>
        <dbReference type="Proteomes" id="UP000187367"/>
    </source>
</evidence>
<dbReference type="SUPFAM" id="SSF141571">
    <property type="entry name" value="Pentapeptide repeat-like"/>
    <property type="match status" value="1"/>
</dbReference>
<dbReference type="EMBL" id="MTJL01000019">
    <property type="protein sequence ID" value="OMI05384.1"/>
    <property type="molecule type" value="Genomic_DNA"/>
</dbReference>
<dbReference type="InterPro" id="IPR001646">
    <property type="entry name" value="5peptide_repeat"/>
</dbReference>
<gene>
    <name evidence="1" type="ORF">BW143_11055</name>
</gene>
<organism evidence="1 2">
    <name type="scientific">Bacillus swezeyi</name>
    <dbReference type="NCBI Taxonomy" id="1925020"/>
    <lineage>
        <taxon>Bacteria</taxon>
        <taxon>Bacillati</taxon>
        <taxon>Bacillota</taxon>
        <taxon>Bacilli</taxon>
        <taxon>Bacillales</taxon>
        <taxon>Bacillaceae</taxon>
        <taxon>Bacillus</taxon>
    </lineage>
</organism>
<proteinExistence type="predicted"/>
<dbReference type="PANTHER" id="PTHR14136:SF17">
    <property type="entry name" value="BTB_POZ DOMAIN-CONTAINING PROTEIN KCTD9"/>
    <property type="match status" value="1"/>
</dbReference>
<evidence type="ECO:0008006" key="3">
    <source>
        <dbReference type="Google" id="ProtNLM"/>
    </source>
</evidence>
<accession>A0A1R1QL83</accession>
<accession>A0A1R1S345</accession>
<protein>
    <recommendedName>
        <fullName evidence="3">Pentapeptide repeat-containing protein</fullName>
    </recommendedName>
</protein>
<dbReference type="PANTHER" id="PTHR14136">
    <property type="entry name" value="BTB_POZ DOMAIN-CONTAINING PROTEIN KCTD9"/>
    <property type="match status" value="1"/>
</dbReference>
<name>A0A1R1QL83_9BACI</name>
<keyword evidence="2" id="KW-1185">Reference proteome</keyword>
<evidence type="ECO:0000313" key="1">
    <source>
        <dbReference type="EMBL" id="OMI05384.1"/>
    </source>
</evidence>
<comment type="caution">
    <text evidence="1">The sequence shown here is derived from an EMBL/GenBank/DDBJ whole genome shotgun (WGS) entry which is preliminary data.</text>
</comment>
<reference evidence="1 2" key="1">
    <citation type="submission" date="2017-01" db="EMBL/GenBank/DDBJ databases">
        <title>Bacillus phylogenomics.</title>
        <authorList>
            <person name="Dunlap C."/>
        </authorList>
    </citation>
    <scope>NUCLEOTIDE SEQUENCE [LARGE SCALE GENOMIC DNA]</scope>
    <source>
        <strain evidence="1 2">NRRL B-41282</strain>
    </source>
</reference>
<dbReference type="RefSeq" id="WP_076757859.1">
    <property type="nucleotide sequence ID" value="NZ_JARMMK010000010.1"/>
</dbReference>
<sequence length="274" mass="30223">MNNDSIPGHLRADCENCYGLCCVALPYAKSADFAFDKDGGDPCPNLQADYRCGIHHDLREKGFRGCAVYECFGAGQKVSQDAYHANDWRDHPALAEEMFAVFPVMQQLHEMLYYLNEAIHVKAAQPIQADLQIAIEKTESLTNLNPASLLDLDVPGHRAMVNDLLLRTSEFVRAKVKKKNQRMKIGRGIDMIGAKLKGADLQGADLRGAFLIAADLRGSNMRMTDLIGADLRDADLSGANLLGSIFLTQVQVNSAKGDRKTQLPPALKTPEHWQ</sequence>
<dbReference type="Gene3D" id="2.160.20.80">
    <property type="entry name" value="E3 ubiquitin-protein ligase SopA"/>
    <property type="match status" value="1"/>
</dbReference>